<evidence type="ECO:0008006" key="3">
    <source>
        <dbReference type="Google" id="ProtNLM"/>
    </source>
</evidence>
<dbReference type="SUPFAM" id="SSF48452">
    <property type="entry name" value="TPR-like"/>
    <property type="match status" value="1"/>
</dbReference>
<dbReference type="Proteomes" id="UP000075604">
    <property type="component" value="Unassembled WGS sequence"/>
</dbReference>
<organism evidence="1 2">
    <name type="scientific">Sorangium cellulosum</name>
    <name type="common">Polyangium cellulosum</name>
    <dbReference type="NCBI Taxonomy" id="56"/>
    <lineage>
        <taxon>Bacteria</taxon>
        <taxon>Pseudomonadati</taxon>
        <taxon>Myxococcota</taxon>
        <taxon>Polyangia</taxon>
        <taxon>Polyangiales</taxon>
        <taxon>Polyangiaceae</taxon>
        <taxon>Sorangium</taxon>
    </lineage>
</organism>
<name>A0A150PLY5_SORCE</name>
<protein>
    <recommendedName>
        <fullName evidence="3">MalT-like TPR region domain-containing protein</fullName>
    </recommendedName>
</protein>
<sequence length="124" mass="13447">MVARCTPVDVFISYAPTDVRDRDEAARRLGLRAEEAYHLGLLGSAYVEIGDLRRTIALSEQALSVPVQIGGRRGEGEMLCNLGNAYACLGEAREAIRLHQMAIACEIGDREAEAASSWNIGIDV</sequence>
<comment type="caution">
    <text evidence="1">The sequence shown here is derived from an EMBL/GenBank/DDBJ whole genome shotgun (WGS) entry which is preliminary data.</text>
</comment>
<gene>
    <name evidence="1" type="ORF">BE04_03775</name>
</gene>
<evidence type="ECO:0000313" key="2">
    <source>
        <dbReference type="Proteomes" id="UP000075604"/>
    </source>
</evidence>
<evidence type="ECO:0000313" key="1">
    <source>
        <dbReference type="EMBL" id="KYF56739.1"/>
    </source>
</evidence>
<reference evidence="1 2" key="1">
    <citation type="submission" date="2014-02" db="EMBL/GenBank/DDBJ databases">
        <title>The small core and large imbalanced accessory genome model reveals a collaborative survival strategy of Sorangium cellulosum strains in nature.</title>
        <authorList>
            <person name="Han K."/>
            <person name="Peng R."/>
            <person name="Blom J."/>
            <person name="Li Y.-Z."/>
        </authorList>
    </citation>
    <scope>NUCLEOTIDE SEQUENCE [LARGE SCALE GENOMIC DNA]</scope>
    <source>
        <strain evidence="1 2">So0157-18</strain>
    </source>
</reference>
<proteinExistence type="predicted"/>
<dbReference type="AlphaFoldDB" id="A0A150PLY5"/>
<accession>A0A150PLY5</accession>
<dbReference type="InterPro" id="IPR011990">
    <property type="entry name" value="TPR-like_helical_dom_sf"/>
</dbReference>
<dbReference type="Gene3D" id="1.25.40.10">
    <property type="entry name" value="Tetratricopeptide repeat domain"/>
    <property type="match status" value="1"/>
</dbReference>
<dbReference type="EMBL" id="JELX01002036">
    <property type="protein sequence ID" value="KYF56739.1"/>
    <property type="molecule type" value="Genomic_DNA"/>
</dbReference>